<dbReference type="SUPFAM" id="SSF53300">
    <property type="entry name" value="vWA-like"/>
    <property type="match status" value="1"/>
</dbReference>
<keyword evidence="6" id="KW-1185">Reference proteome</keyword>
<dbReference type="AlphaFoldDB" id="A0A0P5T6N3"/>
<reference evidence="5 6" key="1">
    <citation type="submission" date="2016-03" db="EMBL/GenBank/DDBJ databases">
        <title>EvidentialGene: Evidence-directed Construction of Genes on Genomes.</title>
        <authorList>
            <person name="Gilbert D.G."/>
            <person name="Choi J.-H."/>
            <person name="Mockaitis K."/>
            <person name="Colbourne J."/>
            <person name="Pfrender M."/>
        </authorList>
    </citation>
    <scope>NUCLEOTIDE SEQUENCE [LARGE SCALE GENOMIC DNA]</scope>
    <source>
        <strain evidence="5 6">Xinb3</strain>
        <tissue evidence="5">Complete organism</tissue>
    </source>
</reference>
<sequence>MPLAIVLDVSLSMSRVASTPDDEEEYQRKHLAVQGINVLLDHLNAHSKLEFVSLVVFSSLYEILSSFTRDYDAVRAKLQNIEDRDKTCLEAALHGVSMLINEEWGQNTPCHILLITDGSSSLNILGLSRSLLNASNRGASRTEETLPFLPFNFPAKFHVIPITAPDDPSLAVSMPVYQKLIDLSGAEGSVFVPEGGLSSKSVQNLFAKIAELHYSSFEGTLRSGSLSDSILLYPPPRDHHHIGDMEVIHCKISKDITICGFVDLVDVASPPAVSRHLVLPVHSANKGDASLAELKAEGETEDDLLAVPEEGKNPSFCVLLHGALKVENMGAICSVGEKWFGLLYSWADSKKKSNLMLSIFEPGTKCIPWLGDLSLLGSLSEASAPGSFTTFPIKPNEKRSYAQSCVVWVQPGNLQADIQKILRHARKMPDKTQHFYKELNRLKRAALSMGFADLMETMAVILDRECTLLPHTAHPDCAIQLTHAAAQLRLSRDVRHNITALRTKFTHDD</sequence>
<comment type="subcellular location">
    <subcellularLocation>
        <location evidence="1">Nucleus</location>
    </subcellularLocation>
</comment>
<dbReference type="Pfam" id="PF13519">
    <property type="entry name" value="VWA_2"/>
    <property type="match status" value="1"/>
</dbReference>
<dbReference type="Pfam" id="PF20504">
    <property type="entry name" value="IntS14_C"/>
    <property type="match status" value="1"/>
</dbReference>
<organism evidence="5 6">
    <name type="scientific">Daphnia magna</name>
    <dbReference type="NCBI Taxonomy" id="35525"/>
    <lineage>
        <taxon>Eukaryota</taxon>
        <taxon>Metazoa</taxon>
        <taxon>Ecdysozoa</taxon>
        <taxon>Arthropoda</taxon>
        <taxon>Crustacea</taxon>
        <taxon>Branchiopoda</taxon>
        <taxon>Diplostraca</taxon>
        <taxon>Cladocera</taxon>
        <taxon>Anomopoda</taxon>
        <taxon>Daphniidae</taxon>
        <taxon>Daphnia</taxon>
    </lineage>
</organism>
<dbReference type="Pfam" id="PF19435">
    <property type="entry name" value="IntS14_b-barrel"/>
    <property type="match status" value="1"/>
</dbReference>
<evidence type="ECO:0000256" key="1">
    <source>
        <dbReference type="ARBA" id="ARBA00004123"/>
    </source>
</evidence>
<dbReference type="InterPro" id="IPR002035">
    <property type="entry name" value="VWF_A"/>
</dbReference>
<dbReference type="PANTHER" id="PTHR13532:SF3">
    <property type="entry name" value="INTEGRATOR COMPLEX SUBUNIT 14"/>
    <property type="match status" value="1"/>
</dbReference>
<dbReference type="STRING" id="35525.A0A0P5T6N3"/>
<evidence type="ECO:0000313" key="6">
    <source>
        <dbReference type="Proteomes" id="UP000076858"/>
    </source>
</evidence>
<evidence type="ECO:0000256" key="2">
    <source>
        <dbReference type="ARBA" id="ARBA00016816"/>
    </source>
</evidence>
<comment type="similarity">
    <text evidence="4">Belongs to the Integrator subunit 14 family.</text>
</comment>
<comment type="caution">
    <text evidence="5">The sequence shown here is derived from an EMBL/GenBank/DDBJ whole genome shotgun (WGS) entry which is preliminary data.</text>
</comment>
<dbReference type="GO" id="GO:0034472">
    <property type="term" value="P:snRNA 3'-end processing"/>
    <property type="evidence" value="ECO:0007669"/>
    <property type="project" value="TreeGrafter"/>
</dbReference>
<dbReference type="InterPro" id="IPR039841">
    <property type="entry name" value="INTS14"/>
</dbReference>
<gene>
    <name evidence="5" type="ORF">APZ42_015996</name>
</gene>
<dbReference type="EMBL" id="LRGB01000568">
    <property type="protein sequence ID" value="KZS18034.1"/>
    <property type="molecule type" value="Genomic_DNA"/>
</dbReference>
<evidence type="ECO:0000256" key="3">
    <source>
        <dbReference type="ARBA" id="ARBA00023242"/>
    </source>
</evidence>
<protein>
    <recommendedName>
        <fullName evidence="2">Integrator complex subunit 14</fullName>
    </recommendedName>
</protein>
<evidence type="ECO:0000256" key="4">
    <source>
        <dbReference type="ARBA" id="ARBA00061449"/>
    </source>
</evidence>
<dbReference type="CDD" id="cd00198">
    <property type="entry name" value="vWFA"/>
    <property type="match status" value="1"/>
</dbReference>
<dbReference type="PANTHER" id="PTHR13532">
    <property type="match status" value="1"/>
</dbReference>
<dbReference type="Gene3D" id="3.40.50.410">
    <property type="entry name" value="von Willebrand factor, type A domain"/>
    <property type="match status" value="1"/>
</dbReference>
<keyword evidence="3" id="KW-0539">Nucleus</keyword>
<dbReference type="FunFam" id="3.40.50.410:FF:000140">
    <property type="entry name" value="Uncharacterized protein (Fragment)"/>
    <property type="match status" value="1"/>
</dbReference>
<dbReference type="InterPro" id="IPR046471">
    <property type="entry name" value="IntS14_C"/>
</dbReference>
<dbReference type="Proteomes" id="UP000076858">
    <property type="component" value="Unassembled WGS sequence"/>
</dbReference>
<dbReference type="InterPro" id="IPR045814">
    <property type="entry name" value="IntS14_b-barrel"/>
</dbReference>
<evidence type="ECO:0000313" key="5">
    <source>
        <dbReference type="EMBL" id="KZS18034.1"/>
    </source>
</evidence>
<proteinExistence type="inferred from homology"/>
<accession>A0A0P5T6N3</accession>
<name>A0A0P5T6N3_9CRUS</name>
<dbReference type="InterPro" id="IPR036465">
    <property type="entry name" value="vWFA_dom_sf"/>
</dbReference>
<dbReference type="GO" id="GO:0032039">
    <property type="term" value="C:integrator complex"/>
    <property type="evidence" value="ECO:0007669"/>
    <property type="project" value="InterPro"/>
</dbReference>
<dbReference type="OrthoDB" id="2374335at2759"/>